<dbReference type="Gene3D" id="3.30.70.20">
    <property type="match status" value="1"/>
</dbReference>
<dbReference type="Pfam" id="PF13370">
    <property type="entry name" value="Fer4_13"/>
    <property type="match status" value="1"/>
</dbReference>
<evidence type="ECO:0000256" key="9">
    <source>
        <dbReference type="SAM" id="MobiDB-lite"/>
    </source>
</evidence>
<keyword evidence="2 8" id="KW-0813">Transport</keyword>
<keyword evidence="12" id="KW-1185">Reference proteome</keyword>
<reference evidence="10 12" key="1">
    <citation type="submission" date="2016-10" db="EMBL/GenBank/DDBJ databases">
        <title>Genome sequence of Mycobacterium talmonii.</title>
        <authorList>
            <person name="Greninger A.L."/>
            <person name="Elliott B."/>
            <person name="Vasireddy S."/>
            <person name="Vasireddy R."/>
        </authorList>
    </citation>
    <scope>NUCLEOTIDE SEQUENCE [LARGE SCALE GENOMIC DNA]</scope>
    <source>
        <strain evidence="10">MO-5499</strain>
        <strain evidence="12">NE-TNMC-100812</strain>
    </source>
</reference>
<dbReference type="Proteomes" id="UP000238296">
    <property type="component" value="Unassembled WGS sequence"/>
</dbReference>
<dbReference type="PRINTS" id="PR00352">
    <property type="entry name" value="3FE4SFRDOXIN"/>
</dbReference>
<proteinExistence type="predicted"/>
<name>A0A1S1NQM5_9MYCO</name>
<dbReference type="GO" id="GO:0051538">
    <property type="term" value="F:3 iron, 4 sulfur cluster binding"/>
    <property type="evidence" value="ECO:0007669"/>
    <property type="project" value="UniProtKB-KW"/>
</dbReference>
<dbReference type="PANTHER" id="PTHR36923">
    <property type="entry name" value="FERREDOXIN"/>
    <property type="match status" value="1"/>
</dbReference>
<dbReference type="InterPro" id="IPR001080">
    <property type="entry name" value="3Fe4S_ferredoxin"/>
</dbReference>
<dbReference type="GO" id="GO:0005506">
    <property type="term" value="F:iron ion binding"/>
    <property type="evidence" value="ECO:0007669"/>
    <property type="project" value="UniProtKB-UniRule"/>
</dbReference>
<organism evidence="10 12">
    <name type="scientific">Mycobacterium talmoniae</name>
    <dbReference type="NCBI Taxonomy" id="1858794"/>
    <lineage>
        <taxon>Bacteria</taxon>
        <taxon>Bacillati</taxon>
        <taxon>Actinomycetota</taxon>
        <taxon>Actinomycetes</taxon>
        <taxon>Mycobacteriales</taxon>
        <taxon>Mycobacteriaceae</taxon>
        <taxon>Mycobacterium</taxon>
    </lineage>
</organism>
<dbReference type="GO" id="GO:0009055">
    <property type="term" value="F:electron transfer activity"/>
    <property type="evidence" value="ECO:0007669"/>
    <property type="project" value="UniProtKB-UniRule"/>
</dbReference>
<keyword evidence="6 8" id="KW-0411">Iron-sulfur</keyword>
<dbReference type="InterPro" id="IPR051269">
    <property type="entry name" value="Fe-S_cluster_ET"/>
</dbReference>
<evidence type="ECO:0000256" key="3">
    <source>
        <dbReference type="ARBA" id="ARBA00022723"/>
    </source>
</evidence>
<gene>
    <name evidence="11" type="primary">fdx_2</name>
    <name evidence="10" type="ORF">BKN37_00050</name>
    <name evidence="11" type="ORF">C1Y40_01763</name>
</gene>
<evidence type="ECO:0000313" key="13">
    <source>
        <dbReference type="Proteomes" id="UP000238296"/>
    </source>
</evidence>
<keyword evidence="5 8" id="KW-0408">Iron</keyword>
<dbReference type="AlphaFoldDB" id="A0A1S1NQM5"/>
<dbReference type="EMBL" id="MLQM01000001">
    <property type="protein sequence ID" value="OHV06881.1"/>
    <property type="molecule type" value="Genomic_DNA"/>
</dbReference>
<comment type="function">
    <text evidence="8">Ferredoxins are iron-sulfur proteins that transfer electrons in a wide variety of metabolic reactions.</text>
</comment>
<dbReference type="Proteomes" id="UP000179734">
    <property type="component" value="Unassembled WGS sequence"/>
</dbReference>
<dbReference type="RefSeq" id="WP_071019224.1">
    <property type="nucleotide sequence ID" value="NZ_MLQM01000001.1"/>
</dbReference>
<feature type="region of interest" description="Disordered" evidence="9">
    <location>
        <begin position="36"/>
        <end position="63"/>
    </location>
</feature>
<keyword evidence="7" id="KW-0003">3Fe-4S</keyword>
<keyword evidence="4 8" id="KW-0249">Electron transport</keyword>
<protein>
    <recommendedName>
        <fullName evidence="8">Ferredoxin</fullName>
    </recommendedName>
</protein>
<reference evidence="11" key="3">
    <citation type="submission" date="2018-01" db="EMBL/GenBank/DDBJ databases">
        <authorList>
            <person name="Gaut B.S."/>
            <person name="Morton B.R."/>
            <person name="Clegg M.T."/>
            <person name="Duvall M.R."/>
        </authorList>
    </citation>
    <scope>NUCLEOTIDE SEQUENCE</scope>
    <source>
        <strain evidence="11">ATCC BAA-2683</strain>
    </source>
</reference>
<dbReference type="EMBL" id="PPEA01000254">
    <property type="protein sequence ID" value="PQM47940.1"/>
    <property type="molecule type" value="Genomic_DNA"/>
</dbReference>
<keyword evidence="3 8" id="KW-0479">Metal-binding</keyword>
<dbReference type="SUPFAM" id="SSF54862">
    <property type="entry name" value="4Fe-4S ferredoxins"/>
    <property type="match status" value="1"/>
</dbReference>
<evidence type="ECO:0000256" key="8">
    <source>
        <dbReference type="RuleBase" id="RU368020"/>
    </source>
</evidence>
<comment type="caution">
    <text evidence="10">The sequence shown here is derived from an EMBL/GenBank/DDBJ whole genome shotgun (WGS) entry which is preliminary data.</text>
</comment>
<evidence type="ECO:0000256" key="7">
    <source>
        <dbReference type="ARBA" id="ARBA00023291"/>
    </source>
</evidence>
<evidence type="ECO:0000313" key="11">
    <source>
        <dbReference type="EMBL" id="PQM47940.1"/>
    </source>
</evidence>
<accession>A0A1S1NQM5</accession>
<evidence type="ECO:0000256" key="4">
    <source>
        <dbReference type="ARBA" id="ARBA00022982"/>
    </source>
</evidence>
<evidence type="ECO:0000256" key="5">
    <source>
        <dbReference type="ARBA" id="ARBA00023004"/>
    </source>
</evidence>
<comment type="cofactor">
    <cofactor evidence="1">
        <name>[3Fe-4S] cluster</name>
        <dbReference type="ChEBI" id="CHEBI:21137"/>
    </cofactor>
</comment>
<evidence type="ECO:0000256" key="2">
    <source>
        <dbReference type="ARBA" id="ARBA00022448"/>
    </source>
</evidence>
<sequence length="63" mass="6612">MKVRVDITKCRGIGLCEVAAPAVFEVGDDGLSHAVDPQPSEQERTAVEEAVSNCPTGALSIED</sequence>
<evidence type="ECO:0000256" key="1">
    <source>
        <dbReference type="ARBA" id="ARBA00001927"/>
    </source>
</evidence>
<reference evidence="11 13" key="2">
    <citation type="journal article" date="2017" name="Int. J. Syst. Evol. Microbiol.">
        <title>Mycobacterium talmoniae sp. nov., a slowly growing mycobacterium isolated from human respiratory samples.</title>
        <authorList>
            <person name="Davidson R.M."/>
            <person name="DeGroote M.A."/>
            <person name="Marola J.L."/>
            <person name="Buss S."/>
            <person name="Jones V."/>
            <person name="McNeil M.R."/>
            <person name="Freifeld A.G."/>
            <person name="Elaine Epperson L."/>
            <person name="Hasan N.A."/>
            <person name="Jackson M."/>
            <person name="Iwen P.C."/>
            <person name="Salfinger M."/>
            <person name="Strong M."/>
        </authorList>
    </citation>
    <scope>NUCLEOTIDE SEQUENCE [LARGE SCALE GENOMIC DNA]</scope>
    <source>
        <strain evidence="11 13">ATCC BAA-2683</strain>
    </source>
</reference>
<evidence type="ECO:0000313" key="10">
    <source>
        <dbReference type="EMBL" id="OHV06881.1"/>
    </source>
</evidence>
<evidence type="ECO:0000256" key="6">
    <source>
        <dbReference type="ARBA" id="ARBA00023014"/>
    </source>
</evidence>
<dbReference type="PANTHER" id="PTHR36923:SF3">
    <property type="entry name" value="FERREDOXIN"/>
    <property type="match status" value="1"/>
</dbReference>
<evidence type="ECO:0000313" key="12">
    <source>
        <dbReference type="Proteomes" id="UP000179734"/>
    </source>
</evidence>